<comment type="catalytic activity">
    <reaction evidence="1">
        <text>Hydrolyzes single-stranded DNA or mismatched double-stranded DNA and polynucleotides, releasing free uracil.</text>
        <dbReference type="EC" id="3.2.2.27"/>
    </reaction>
</comment>
<dbReference type="Gene3D" id="3.40.470.10">
    <property type="entry name" value="Uracil-DNA glycosylase-like domain"/>
    <property type="match status" value="1"/>
</dbReference>
<comment type="caution">
    <text evidence="14">The sequence shown here is derived from an EMBL/GenBank/DDBJ whole genome shotgun (WGS) entry which is preliminary data.</text>
</comment>
<dbReference type="PANTHER" id="PTHR33693:SF1">
    <property type="entry name" value="TYPE-4 URACIL-DNA GLYCOSYLASE"/>
    <property type="match status" value="1"/>
</dbReference>
<evidence type="ECO:0000256" key="7">
    <source>
        <dbReference type="ARBA" id="ARBA00022763"/>
    </source>
</evidence>
<dbReference type="EC" id="3.2.2.27" evidence="3"/>
<dbReference type="SUPFAM" id="SSF52141">
    <property type="entry name" value="Uracil-DNA glycosylase-like"/>
    <property type="match status" value="1"/>
</dbReference>
<evidence type="ECO:0000256" key="10">
    <source>
        <dbReference type="ARBA" id="ARBA00023014"/>
    </source>
</evidence>
<evidence type="ECO:0000256" key="2">
    <source>
        <dbReference type="ARBA" id="ARBA00006521"/>
    </source>
</evidence>
<dbReference type="PANTHER" id="PTHR33693">
    <property type="entry name" value="TYPE-5 URACIL-DNA GLYCOSYLASE"/>
    <property type="match status" value="1"/>
</dbReference>
<evidence type="ECO:0000256" key="1">
    <source>
        <dbReference type="ARBA" id="ARBA00001400"/>
    </source>
</evidence>
<evidence type="ECO:0000256" key="4">
    <source>
        <dbReference type="ARBA" id="ARBA00019403"/>
    </source>
</evidence>
<accession>A0ABP9VV90</accession>
<protein>
    <recommendedName>
        <fullName evidence="4">Type-4 uracil-DNA glycosylase</fullName>
        <ecNumber evidence="3">3.2.2.27</ecNumber>
    </recommendedName>
</protein>
<evidence type="ECO:0000313" key="15">
    <source>
        <dbReference type="Proteomes" id="UP001416858"/>
    </source>
</evidence>
<evidence type="ECO:0000256" key="12">
    <source>
        <dbReference type="SAM" id="MobiDB-lite"/>
    </source>
</evidence>
<dbReference type="Proteomes" id="UP001416858">
    <property type="component" value="Unassembled WGS sequence"/>
</dbReference>
<organism evidence="14 15">
    <name type="scientific">Novipirellula caenicola</name>
    <dbReference type="NCBI Taxonomy" id="1536901"/>
    <lineage>
        <taxon>Bacteria</taxon>
        <taxon>Pseudomonadati</taxon>
        <taxon>Planctomycetota</taxon>
        <taxon>Planctomycetia</taxon>
        <taxon>Pirellulales</taxon>
        <taxon>Pirellulaceae</taxon>
        <taxon>Novipirellula</taxon>
    </lineage>
</organism>
<keyword evidence="5" id="KW-0004">4Fe-4S</keyword>
<keyword evidence="6" id="KW-0479">Metal-binding</keyword>
<evidence type="ECO:0000256" key="8">
    <source>
        <dbReference type="ARBA" id="ARBA00022801"/>
    </source>
</evidence>
<keyword evidence="15" id="KW-1185">Reference proteome</keyword>
<keyword evidence="11" id="KW-0234">DNA repair</keyword>
<dbReference type="SMART" id="SM00987">
    <property type="entry name" value="UreE_C"/>
    <property type="match status" value="1"/>
</dbReference>
<feature type="region of interest" description="Disordered" evidence="12">
    <location>
        <begin position="72"/>
        <end position="115"/>
    </location>
</feature>
<dbReference type="InterPro" id="IPR051536">
    <property type="entry name" value="UDG_Type-4/5"/>
</dbReference>
<dbReference type="RefSeq" id="WP_345685505.1">
    <property type="nucleotide sequence ID" value="NZ_BAABRO010000011.1"/>
</dbReference>
<keyword evidence="8" id="KW-0378">Hydrolase</keyword>
<keyword evidence="9" id="KW-0408">Iron</keyword>
<dbReference type="EMBL" id="BAABRO010000011">
    <property type="protein sequence ID" value="GAA5508736.1"/>
    <property type="molecule type" value="Genomic_DNA"/>
</dbReference>
<reference evidence="14 15" key="1">
    <citation type="submission" date="2024-02" db="EMBL/GenBank/DDBJ databases">
        <title>Rhodopirellula caenicola NBRC 110016.</title>
        <authorList>
            <person name="Ichikawa N."/>
            <person name="Katano-Makiyama Y."/>
            <person name="Hidaka K."/>
        </authorList>
    </citation>
    <scope>NUCLEOTIDE SEQUENCE [LARGE SCALE GENOMIC DNA]</scope>
    <source>
        <strain evidence="14 15">NBRC 110016</strain>
    </source>
</reference>
<evidence type="ECO:0000256" key="6">
    <source>
        <dbReference type="ARBA" id="ARBA00022723"/>
    </source>
</evidence>
<evidence type="ECO:0000256" key="9">
    <source>
        <dbReference type="ARBA" id="ARBA00023004"/>
    </source>
</evidence>
<dbReference type="CDD" id="cd10030">
    <property type="entry name" value="UDG-F4_TTUDGA_SPO1dp_like"/>
    <property type="match status" value="1"/>
</dbReference>
<evidence type="ECO:0000256" key="3">
    <source>
        <dbReference type="ARBA" id="ARBA00012030"/>
    </source>
</evidence>
<name>A0ABP9VV90_9BACT</name>
<keyword evidence="7" id="KW-0227">DNA damage</keyword>
<dbReference type="Pfam" id="PF03167">
    <property type="entry name" value="UDG"/>
    <property type="match status" value="1"/>
</dbReference>
<proteinExistence type="inferred from homology"/>
<dbReference type="NCBIfam" id="TIGR00758">
    <property type="entry name" value="UDG_fam4"/>
    <property type="match status" value="1"/>
</dbReference>
<keyword evidence="10" id="KW-0411">Iron-sulfur</keyword>
<dbReference type="SMART" id="SM00986">
    <property type="entry name" value="UDG"/>
    <property type="match status" value="1"/>
</dbReference>
<evidence type="ECO:0000256" key="5">
    <source>
        <dbReference type="ARBA" id="ARBA00022485"/>
    </source>
</evidence>
<dbReference type="InterPro" id="IPR036895">
    <property type="entry name" value="Uracil-DNA_glycosylase-like_sf"/>
</dbReference>
<feature type="domain" description="Uracil-DNA glycosylase-like" evidence="13">
    <location>
        <begin position="148"/>
        <end position="294"/>
    </location>
</feature>
<sequence>MSDKISPPLDRDQLIMQAAALADHLARAGVQWMPRPNADAVESLKSRFQTVAAAGSAASRAAAPVAKTAPAPVAASSGAPSGGSVGPAKQPPRRPALNPTLLSDHAKPYPGPSLPVVERESELATLATEVAGCQRCPQLVRCRTKTVFGEGNAAARVVFFGEGPGADEDRSGRPFVGKAGQLLTKMIQACKFAREEVYILNTVKCRPPGNRNPEPEEIANCRPYFERQIELIRPEYIVCLGAVSGQSLLDSKLSVGRLRGQFHPYFDSKVIVTYHPAYLLRNPAAKKAAWEDLQMMLRDAGLI</sequence>
<gene>
    <name evidence="14" type="ORF">Rcae01_04204</name>
</gene>
<dbReference type="InterPro" id="IPR005273">
    <property type="entry name" value="Ura-DNA_glyco_family4"/>
</dbReference>
<comment type="similarity">
    <text evidence="2">Belongs to the uracil-DNA glycosylase (UDG) superfamily. Type 4 (UDGa) family.</text>
</comment>
<evidence type="ECO:0000313" key="14">
    <source>
        <dbReference type="EMBL" id="GAA5508736.1"/>
    </source>
</evidence>
<evidence type="ECO:0000256" key="11">
    <source>
        <dbReference type="ARBA" id="ARBA00023204"/>
    </source>
</evidence>
<evidence type="ECO:0000259" key="13">
    <source>
        <dbReference type="SMART" id="SM00986"/>
    </source>
</evidence>
<dbReference type="InterPro" id="IPR005122">
    <property type="entry name" value="Uracil-DNA_glycosylase-like"/>
</dbReference>